<feature type="region of interest" description="Disordered" evidence="1">
    <location>
        <begin position="138"/>
        <end position="157"/>
    </location>
</feature>
<evidence type="ECO:0000259" key="2">
    <source>
        <dbReference type="Pfam" id="PF09851"/>
    </source>
</evidence>
<evidence type="ECO:0000313" key="5">
    <source>
        <dbReference type="Proteomes" id="UP000428325"/>
    </source>
</evidence>
<dbReference type="InterPro" id="IPR018649">
    <property type="entry name" value="SHOCT"/>
</dbReference>
<proteinExistence type="predicted"/>
<evidence type="ECO:0000313" key="4">
    <source>
        <dbReference type="EMBL" id="QGX95832.1"/>
    </source>
</evidence>
<dbReference type="Proteomes" id="UP000428325">
    <property type="component" value="Chromosome"/>
</dbReference>
<dbReference type="Pfam" id="PF26438">
    <property type="entry name" value="DUF8108_N"/>
    <property type="match status" value="1"/>
</dbReference>
<reference evidence="4 5" key="1">
    <citation type="submission" date="2018-12" db="EMBL/GenBank/DDBJ databases">
        <title>Complete genome sequence of Haloplanus rallus MBLA0036.</title>
        <authorList>
            <person name="Nam Y.-d."/>
            <person name="Kang J."/>
            <person name="Chung W.-H."/>
            <person name="Park Y.S."/>
        </authorList>
    </citation>
    <scope>NUCLEOTIDE SEQUENCE [LARGE SCALE GENOMIC DNA]</scope>
    <source>
        <strain evidence="4 5">MBLA0036</strain>
    </source>
</reference>
<gene>
    <name evidence="4" type="ORF">EI982_14100</name>
</gene>
<dbReference type="Pfam" id="PF09851">
    <property type="entry name" value="SHOCT"/>
    <property type="match status" value="1"/>
</dbReference>
<evidence type="ECO:0000256" key="1">
    <source>
        <dbReference type="SAM" id="MobiDB-lite"/>
    </source>
</evidence>
<dbReference type="KEGG" id="hra:EI982_14100"/>
<name>A0A6B9F8I4_9EURY</name>
<sequence>MALFQNCPECEGNDWATPVFQSDIRCKQCGLEIDPEEVKKEPKSILNDIVSDEPKVSSQKNREYSDDLRSRVNDKKTEGWEVLEYKSDHVVMGKQKKAGLIRHFVTFLLTAPLTLGMGNAAYHEYKKRQYEKMVLREKEELDPREETPSEALESLEELREDGLISDTEYEAKRKEILERL</sequence>
<feature type="compositionally biased region" description="Basic and acidic residues" evidence="1">
    <location>
        <begin position="138"/>
        <end position="147"/>
    </location>
</feature>
<organism evidence="4 5">
    <name type="scientific">Haloplanus rallus</name>
    <dbReference type="NCBI Taxonomy" id="1816183"/>
    <lineage>
        <taxon>Archaea</taxon>
        <taxon>Methanobacteriati</taxon>
        <taxon>Methanobacteriota</taxon>
        <taxon>Stenosarchaea group</taxon>
        <taxon>Halobacteria</taxon>
        <taxon>Halobacteriales</taxon>
        <taxon>Haloferacaceae</taxon>
        <taxon>Haloplanus</taxon>
    </lineage>
</organism>
<dbReference type="RefSeq" id="WP_157690292.1">
    <property type="nucleotide sequence ID" value="NZ_CP034345.1"/>
</dbReference>
<dbReference type="EMBL" id="CP034345">
    <property type="protein sequence ID" value="QGX95832.1"/>
    <property type="molecule type" value="Genomic_DNA"/>
</dbReference>
<keyword evidence="5" id="KW-1185">Reference proteome</keyword>
<dbReference type="GeneID" id="43370697"/>
<feature type="domain" description="SHOCT" evidence="2">
    <location>
        <begin position="150"/>
        <end position="177"/>
    </location>
</feature>
<feature type="domain" description="DUF8108" evidence="3">
    <location>
        <begin position="66"/>
        <end position="127"/>
    </location>
</feature>
<dbReference type="AlphaFoldDB" id="A0A6B9F8I4"/>
<evidence type="ECO:0000259" key="3">
    <source>
        <dbReference type="Pfam" id="PF26438"/>
    </source>
</evidence>
<protein>
    <submittedName>
        <fullName evidence="4">SHOCT domain-containing protein</fullName>
    </submittedName>
</protein>
<accession>A0A6B9F8I4</accession>
<dbReference type="InterPro" id="IPR058962">
    <property type="entry name" value="DUF8108_N"/>
</dbReference>